<keyword evidence="2" id="KW-1185">Reference proteome</keyword>
<sequence>MRTWNTWLMRISVYLIYWAHLQHLASSWSYESFTLTLHLTLTLIVLVSISLIKPNRINPILQYINAINQPFLRSLTHSRLEKKVSNPFTLSL</sequence>
<gene>
    <name evidence="1" type="ORF">L1987_70660</name>
</gene>
<proteinExistence type="predicted"/>
<dbReference type="EMBL" id="CM042041">
    <property type="protein sequence ID" value="KAI3712111.1"/>
    <property type="molecule type" value="Genomic_DNA"/>
</dbReference>
<evidence type="ECO:0000313" key="2">
    <source>
        <dbReference type="Proteomes" id="UP001056120"/>
    </source>
</evidence>
<reference evidence="2" key="1">
    <citation type="journal article" date="2022" name="Mol. Ecol. Resour.">
        <title>The genomes of chicory, endive, great burdock and yacon provide insights into Asteraceae palaeo-polyploidization history and plant inulin production.</title>
        <authorList>
            <person name="Fan W."/>
            <person name="Wang S."/>
            <person name="Wang H."/>
            <person name="Wang A."/>
            <person name="Jiang F."/>
            <person name="Liu H."/>
            <person name="Zhao H."/>
            <person name="Xu D."/>
            <person name="Zhang Y."/>
        </authorList>
    </citation>
    <scope>NUCLEOTIDE SEQUENCE [LARGE SCALE GENOMIC DNA]</scope>
    <source>
        <strain evidence="2">cv. Yunnan</strain>
    </source>
</reference>
<organism evidence="1 2">
    <name type="scientific">Smallanthus sonchifolius</name>
    <dbReference type="NCBI Taxonomy" id="185202"/>
    <lineage>
        <taxon>Eukaryota</taxon>
        <taxon>Viridiplantae</taxon>
        <taxon>Streptophyta</taxon>
        <taxon>Embryophyta</taxon>
        <taxon>Tracheophyta</taxon>
        <taxon>Spermatophyta</taxon>
        <taxon>Magnoliopsida</taxon>
        <taxon>eudicotyledons</taxon>
        <taxon>Gunneridae</taxon>
        <taxon>Pentapetalae</taxon>
        <taxon>asterids</taxon>
        <taxon>campanulids</taxon>
        <taxon>Asterales</taxon>
        <taxon>Asteraceae</taxon>
        <taxon>Asteroideae</taxon>
        <taxon>Heliantheae alliance</taxon>
        <taxon>Millerieae</taxon>
        <taxon>Smallanthus</taxon>
    </lineage>
</organism>
<evidence type="ECO:0000313" key="1">
    <source>
        <dbReference type="EMBL" id="KAI3712111.1"/>
    </source>
</evidence>
<dbReference type="Proteomes" id="UP001056120">
    <property type="component" value="Linkage Group LG24"/>
</dbReference>
<comment type="caution">
    <text evidence="1">The sequence shown here is derived from an EMBL/GenBank/DDBJ whole genome shotgun (WGS) entry which is preliminary data.</text>
</comment>
<protein>
    <submittedName>
        <fullName evidence="1">Uncharacterized protein</fullName>
    </submittedName>
</protein>
<accession>A0ACB9AQV9</accession>
<name>A0ACB9AQV9_9ASTR</name>
<reference evidence="1 2" key="2">
    <citation type="journal article" date="2022" name="Mol. Ecol. Resour.">
        <title>The genomes of chicory, endive, great burdock and yacon provide insights into Asteraceae paleo-polyploidization history and plant inulin production.</title>
        <authorList>
            <person name="Fan W."/>
            <person name="Wang S."/>
            <person name="Wang H."/>
            <person name="Wang A."/>
            <person name="Jiang F."/>
            <person name="Liu H."/>
            <person name="Zhao H."/>
            <person name="Xu D."/>
            <person name="Zhang Y."/>
        </authorList>
    </citation>
    <scope>NUCLEOTIDE SEQUENCE [LARGE SCALE GENOMIC DNA]</scope>
    <source>
        <strain evidence="2">cv. Yunnan</strain>
        <tissue evidence="1">Leaves</tissue>
    </source>
</reference>